<dbReference type="Pfam" id="PF04398">
    <property type="entry name" value="DUF538"/>
    <property type="match status" value="1"/>
</dbReference>
<dbReference type="Proteomes" id="UP001497480">
    <property type="component" value="Unassembled WGS sequence"/>
</dbReference>
<dbReference type="AlphaFoldDB" id="A0AAV1VT98"/>
<sequence length="143" mass="15597">MASIRILSILLSLSLTYALTQDTLSAYEILEQYGFPPGILPKGITGYTLNRETGQFAAYLEGTCSFAIKSYTLKYKSTITGVISNGKLAMLKGVSIKVVLLWLNIVEVVVDGDDLEFSVGVTSANLGVRNFRESPQWSSFSLT</sequence>
<feature type="signal peptide" evidence="1">
    <location>
        <begin position="1"/>
        <end position="18"/>
    </location>
</feature>
<dbReference type="InterPro" id="IPR036758">
    <property type="entry name" value="At5g01610-like"/>
</dbReference>
<dbReference type="PANTHER" id="PTHR31676:SF196">
    <property type="entry name" value="DUF538 FAMILY PROTEIN"/>
    <property type="match status" value="1"/>
</dbReference>
<proteinExistence type="predicted"/>
<dbReference type="InterPro" id="IPR007493">
    <property type="entry name" value="DUF538"/>
</dbReference>
<comment type="caution">
    <text evidence="2">The sequence shown here is derived from an EMBL/GenBank/DDBJ whole genome shotgun (WGS) entry which is preliminary data.</text>
</comment>
<feature type="chain" id="PRO_5043774286" evidence="1">
    <location>
        <begin position="19"/>
        <end position="143"/>
    </location>
</feature>
<dbReference type="PANTHER" id="PTHR31676">
    <property type="entry name" value="T31J12.3 PROTEIN-RELATED"/>
    <property type="match status" value="1"/>
</dbReference>
<gene>
    <name evidence="2" type="ORF">LLUT_LOCUS1310</name>
</gene>
<keyword evidence="1" id="KW-0732">Signal</keyword>
<name>A0AAV1VT98_LUPLU</name>
<reference evidence="2 3" key="1">
    <citation type="submission" date="2024-03" db="EMBL/GenBank/DDBJ databases">
        <authorList>
            <person name="Martinez-Hernandez J."/>
        </authorList>
    </citation>
    <scope>NUCLEOTIDE SEQUENCE [LARGE SCALE GENOMIC DNA]</scope>
</reference>
<dbReference type="EMBL" id="CAXHTB010000001">
    <property type="protein sequence ID" value="CAL0300250.1"/>
    <property type="molecule type" value="Genomic_DNA"/>
</dbReference>
<evidence type="ECO:0000313" key="2">
    <source>
        <dbReference type="EMBL" id="CAL0300250.1"/>
    </source>
</evidence>
<evidence type="ECO:0000313" key="3">
    <source>
        <dbReference type="Proteomes" id="UP001497480"/>
    </source>
</evidence>
<protein>
    <submittedName>
        <fullName evidence="2">Uncharacterized protein</fullName>
    </submittedName>
</protein>
<dbReference type="SUPFAM" id="SSF141562">
    <property type="entry name" value="At5g01610-like"/>
    <property type="match status" value="1"/>
</dbReference>
<evidence type="ECO:0000256" key="1">
    <source>
        <dbReference type="SAM" id="SignalP"/>
    </source>
</evidence>
<organism evidence="2 3">
    <name type="scientific">Lupinus luteus</name>
    <name type="common">European yellow lupine</name>
    <dbReference type="NCBI Taxonomy" id="3873"/>
    <lineage>
        <taxon>Eukaryota</taxon>
        <taxon>Viridiplantae</taxon>
        <taxon>Streptophyta</taxon>
        <taxon>Embryophyta</taxon>
        <taxon>Tracheophyta</taxon>
        <taxon>Spermatophyta</taxon>
        <taxon>Magnoliopsida</taxon>
        <taxon>eudicotyledons</taxon>
        <taxon>Gunneridae</taxon>
        <taxon>Pentapetalae</taxon>
        <taxon>rosids</taxon>
        <taxon>fabids</taxon>
        <taxon>Fabales</taxon>
        <taxon>Fabaceae</taxon>
        <taxon>Papilionoideae</taxon>
        <taxon>50 kb inversion clade</taxon>
        <taxon>genistoids sensu lato</taxon>
        <taxon>core genistoids</taxon>
        <taxon>Genisteae</taxon>
        <taxon>Lupinus</taxon>
    </lineage>
</organism>
<dbReference type="Gene3D" id="2.30.240.10">
    <property type="entry name" value="At5g01610-like"/>
    <property type="match status" value="1"/>
</dbReference>
<keyword evidence="3" id="KW-1185">Reference proteome</keyword>
<accession>A0AAV1VT98</accession>